<dbReference type="OrthoDB" id="9797538at2"/>
<evidence type="ECO:0000256" key="1">
    <source>
        <dbReference type="ARBA" id="ARBA00006484"/>
    </source>
</evidence>
<evidence type="ECO:0000313" key="3">
    <source>
        <dbReference type="EMBL" id="TMR12531.1"/>
    </source>
</evidence>
<dbReference type="AlphaFoldDB" id="A0A5S4F7W4"/>
<dbReference type="PRINTS" id="PR00081">
    <property type="entry name" value="GDHRDH"/>
</dbReference>
<reference evidence="3 4" key="1">
    <citation type="submission" date="2019-05" db="EMBL/GenBank/DDBJ databases">
        <title>Draft genome sequence of Nonomuraea zeae DSM 100528.</title>
        <authorList>
            <person name="Saricaoglu S."/>
            <person name="Isik K."/>
        </authorList>
    </citation>
    <scope>NUCLEOTIDE SEQUENCE [LARGE SCALE GENOMIC DNA]</scope>
    <source>
        <strain evidence="3 4">DSM 100528</strain>
    </source>
</reference>
<dbReference type="PIRSF" id="PIRSF000126">
    <property type="entry name" value="11-beta-HSD1"/>
    <property type="match status" value="1"/>
</dbReference>
<dbReference type="InterPro" id="IPR002347">
    <property type="entry name" value="SDR_fam"/>
</dbReference>
<dbReference type="PANTHER" id="PTHR44196">
    <property type="entry name" value="DEHYDROGENASE/REDUCTASE SDR FAMILY MEMBER 7B"/>
    <property type="match status" value="1"/>
</dbReference>
<dbReference type="GO" id="GO:0016020">
    <property type="term" value="C:membrane"/>
    <property type="evidence" value="ECO:0007669"/>
    <property type="project" value="TreeGrafter"/>
</dbReference>
<dbReference type="SUPFAM" id="SSF51735">
    <property type="entry name" value="NAD(P)-binding Rossmann-fold domains"/>
    <property type="match status" value="1"/>
</dbReference>
<evidence type="ECO:0000256" key="2">
    <source>
        <dbReference type="ARBA" id="ARBA00023002"/>
    </source>
</evidence>
<dbReference type="PANTHER" id="PTHR44196:SF2">
    <property type="entry name" value="SHORT-CHAIN DEHYDROGENASE-RELATED"/>
    <property type="match status" value="1"/>
</dbReference>
<protein>
    <submittedName>
        <fullName evidence="3">SDR family NAD(P)-dependent oxidoreductase</fullName>
    </submittedName>
</protein>
<evidence type="ECO:0000313" key="4">
    <source>
        <dbReference type="Proteomes" id="UP000306628"/>
    </source>
</evidence>
<dbReference type="Gene3D" id="3.40.50.720">
    <property type="entry name" value="NAD(P)-binding Rossmann-like Domain"/>
    <property type="match status" value="1"/>
</dbReference>
<name>A0A5S4F7W4_9ACTN</name>
<dbReference type="Proteomes" id="UP000306628">
    <property type="component" value="Unassembled WGS sequence"/>
</dbReference>
<keyword evidence="2" id="KW-0560">Oxidoreductase</keyword>
<comment type="similarity">
    <text evidence="1">Belongs to the short-chain dehydrogenases/reductases (SDR) family.</text>
</comment>
<sequence length="271" mass="28478">MIQIRSYGPWAVITGASSGIGRAFAEHLAAAGLDLVLAARSTDRLASLGAELHREHGIAYRVVSVDLGTPGSAAALIEATADVDVGLLISNAGTGRPGRLIDQPLADLHRRFTLNAVTHLELVHAFGGRFAARGRGGIVLVSALGAGAGVPYMAHDGGAKAYVQSLGAALHHELAGTGVDVTVLVPGNVDTPVIDHLGLDRTDFPVRLMSAAAATREGLAALARRRPLHVPGRTMRLVDRLVPASWTRRMNGRMMDRAARRLTQRELAVAD</sequence>
<proteinExistence type="inferred from homology"/>
<organism evidence="3 4">
    <name type="scientific">Nonomuraea zeae</name>
    <dbReference type="NCBI Taxonomy" id="1642303"/>
    <lineage>
        <taxon>Bacteria</taxon>
        <taxon>Bacillati</taxon>
        <taxon>Actinomycetota</taxon>
        <taxon>Actinomycetes</taxon>
        <taxon>Streptosporangiales</taxon>
        <taxon>Streptosporangiaceae</taxon>
        <taxon>Nonomuraea</taxon>
    </lineage>
</organism>
<dbReference type="EMBL" id="VCKX01000445">
    <property type="protein sequence ID" value="TMR12531.1"/>
    <property type="molecule type" value="Genomic_DNA"/>
</dbReference>
<dbReference type="RefSeq" id="WP_138698412.1">
    <property type="nucleotide sequence ID" value="NZ_JBHSAZ010000010.1"/>
</dbReference>
<dbReference type="GO" id="GO:0016491">
    <property type="term" value="F:oxidoreductase activity"/>
    <property type="evidence" value="ECO:0007669"/>
    <property type="project" value="UniProtKB-KW"/>
</dbReference>
<keyword evidence="4" id="KW-1185">Reference proteome</keyword>
<dbReference type="InterPro" id="IPR036291">
    <property type="entry name" value="NAD(P)-bd_dom_sf"/>
</dbReference>
<gene>
    <name evidence="3" type="ORF">ETD85_58290</name>
</gene>
<accession>A0A5S4F7W4</accession>
<comment type="caution">
    <text evidence="3">The sequence shown here is derived from an EMBL/GenBank/DDBJ whole genome shotgun (WGS) entry which is preliminary data.</text>
</comment>
<dbReference type="Pfam" id="PF00106">
    <property type="entry name" value="adh_short"/>
    <property type="match status" value="1"/>
</dbReference>